<feature type="compositionally biased region" description="Basic and acidic residues" evidence="1">
    <location>
        <begin position="208"/>
        <end position="245"/>
    </location>
</feature>
<name>A0AA38FH03_TAXCH</name>
<evidence type="ECO:0000313" key="4">
    <source>
        <dbReference type="Proteomes" id="UP000824469"/>
    </source>
</evidence>
<feature type="domain" description="J" evidence="2">
    <location>
        <begin position="57"/>
        <end position="121"/>
    </location>
</feature>
<dbReference type="SUPFAM" id="SSF46565">
    <property type="entry name" value="Chaperone J-domain"/>
    <property type="match status" value="1"/>
</dbReference>
<gene>
    <name evidence="3" type="ORF">KI387_013185</name>
</gene>
<evidence type="ECO:0000256" key="1">
    <source>
        <dbReference type="SAM" id="MobiDB-lite"/>
    </source>
</evidence>
<dbReference type="InterPro" id="IPR036869">
    <property type="entry name" value="J_dom_sf"/>
</dbReference>
<feature type="compositionally biased region" description="Basic and acidic residues" evidence="1">
    <location>
        <begin position="254"/>
        <end position="265"/>
    </location>
</feature>
<dbReference type="PANTHER" id="PTHR44137">
    <property type="entry name" value="BNAC03G44070D PROTEIN"/>
    <property type="match status" value="1"/>
</dbReference>
<dbReference type="PRINTS" id="PR00625">
    <property type="entry name" value="JDOMAIN"/>
</dbReference>
<evidence type="ECO:0000313" key="3">
    <source>
        <dbReference type="EMBL" id="KAH9301602.1"/>
    </source>
</evidence>
<proteinExistence type="predicted"/>
<dbReference type="EMBL" id="JAHRHJ020000009">
    <property type="protein sequence ID" value="KAH9301602.1"/>
    <property type="molecule type" value="Genomic_DNA"/>
</dbReference>
<keyword evidence="4" id="KW-1185">Reference proteome</keyword>
<accession>A0AA38FH03</accession>
<dbReference type="AlphaFoldDB" id="A0AA38FH03"/>
<feature type="compositionally biased region" description="Basic and acidic residues" evidence="1">
    <location>
        <begin position="182"/>
        <end position="201"/>
    </location>
</feature>
<protein>
    <recommendedName>
        <fullName evidence="2">J domain-containing protein</fullName>
    </recommendedName>
</protein>
<feature type="region of interest" description="Disordered" evidence="1">
    <location>
        <begin position="169"/>
        <end position="265"/>
    </location>
</feature>
<dbReference type="PANTHER" id="PTHR44137:SF57">
    <property type="entry name" value="CHAPERONE DNAJ-DOMAIN PROTEIN"/>
    <property type="match status" value="1"/>
</dbReference>
<organism evidence="3 4">
    <name type="scientific">Taxus chinensis</name>
    <name type="common">Chinese yew</name>
    <name type="synonym">Taxus wallichiana var. chinensis</name>
    <dbReference type="NCBI Taxonomy" id="29808"/>
    <lineage>
        <taxon>Eukaryota</taxon>
        <taxon>Viridiplantae</taxon>
        <taxon>Streptophyta</taxon>
        <taxon>Embryophyta</taxon>
        <taxon>Tracheophyta</taxon>
        <taxon>Spermatophyta</taxon>
        <taxon>Pinopsida</taxon>
        <taxon>Pinidae</taxon>
        <taxon>Conifers II</taxon>
        <taxon>Cupressales</taxon>
        <taxon>Taxaceae</taxon>
        <taxon>Taxus</taxon>
    </lineage>
</organism>
<comment type="caution">
    <text evidence="3">The sequence shown here is derived from an EMBL/GenBank/DDBJ whole genome shotgun (WGS) entry which is preliminary data.</text>
</comment>
<dbReference type="Proteomes" id="UP000824469">
    <property type="component" value="Unassembled WGS sequence"/>
</dbReference>
<dbReference type="PROSITE" id="PS50076">
    <property type="entry name" value="DNAJ_2"/>
    <property type="match status" value="1"/>
</dbReference>
<sequence>MEDACRGKQVAEKKFEEGDVAGAKRVALKAQQMYPSLQGLSHLIAVLDVHLASAAHDCYAILQVPFGADEGLIKKQYRRLALLLHPDKNKSVGAEEAFKLLAQAWRLLSHPTNRAAYDRTRSPNPSSFWTLCPSCIVRFQFHTEYLNRHIICPNCSNPFMAISIATTAPAKEHKKGNHMPSRSKENHYKDKEKKKKEEANRDVPQPSMEKEKKKKEPDRDVRQPFKEKEKREETHRDVPQPSKEKEKRKRKCKGKTDVKFDKSAFDRLFAGGMKRASDDQNSKRANIQVN</sequence>
<dbReference type="InterPro" id="IPR056988">
    <property type="entry name" value="Zn_ribbon_pln"/>
</dbReference>
<dbReference type="Gene3D" id="1.10.287.110">
    <property type="entry name" value="DnaJ domain"/>
    <property type="match status" value="1"/>
</dbReference>
<dbReference type="Pfam" id="PF00226">
    <property type="entry name" value="DnaJ"/>
    <property type="match status" value="1"/>
</dbReference>
<dbReference type="Pfam" id="PF23551">
    <property type="entry name" value="Zn_ribbon_20"/>
    <property type="match status" value="1"/>
</dbReference>
<dbReference type="SMART" id="SM00271">
    <property type="entry name" value="DnaJ"/>
    <property type="match status" value="1"/>
</dbReference>
<dbReference type="InterPro" id="IPR001623">
    <property type="entry name" value="DnaJ_domain"/>
</dbReference>
<reference evidence="3 4" key="1">
    <citation type="journal article" date="2021" name="Nat. Plants">
        <title>The Taxus genome provides insights into paclitaxel biosynthesis.</title>
        <authorList>
            <person name="Xiong X."/>
            <person name="Gou J."/>
            <person name="Liao Q."/>
            <person name="Li Y."/>
            <person name="Zhou Q."/>
            <person name="Bi G."/>
            <person name="Li C."/>
            <person name="Du R."/>
            <person name="Wang X."/>
            <person name="Sun T."/>
            <person name="Guo L."/>
            <person name="Liang H."/>
            <person name="Lu P."/>
            <person name="Wu Y."/>
            <person name="Zhang Z."/>
            <person name="Ro D.K."/>
            <person name="Shang Y."/>
            <person name="Huang S."/>
            <person name="Yan J."/>
        </authorList>
    </citation>
    <scope>NUCLEOTIDE SEQUENCE [LARGE SCALE GENOMIC DNA]</scope>
    <source>
        <strain evidence="3">Ta-2019</strain>
    </source>
</reference>
<evidence type="ECO:0000259" key="2">
    <source>
        <dbReference type="PROSITE" id="PS50076"/>
    </source>
</evidence>
<dbReference type="CDD" id="cd06257">
    <property type="entry name" value="DnaJ"/>
    <property type="match status" value="1"/>
</dbReference>